<dbReference type="Pfam" id="PF25944">
    <property type="entry name" value="Beta-barrel_RND"/>
    <property type="match status" value="1"/>
</dbReference>
<protein>
    <submittedName>
        <fullName evidence="8">Multidrug efflux system membrane fusion protein</fullName>
    </submittedName>
</protein>
<gene>
    <name evidence="8" type="ORF">DES53_11976</name>
</gene>
<feature type="domain" description="Multidrug resistance protein MdtA-like alpha-helical hairpin" evidence="4">
    <location>
        <begin position="99"/>
        <end position="168"/>
    </location>
</feature>
<sequence length="399" mass="43340">MKSPLPPLCLLSALVLAACQPEAPQMQPPPPTAVTVAAPVKQKVKEWDEFTGRIDAAESVVLYSQVTGYLMSIHFKDGSEVKKGTLLFQIDPRPFQAVLDQALAQHEQAKVKLELSRSEYDRASKLLDSKAISAEDYDTRSKAVREAEAGLRVTQAAVDKAKLDVEYTQIKAPLDGRLGRKLMDVGGLVVGGPMGATALTSIVSLDPIHCYIDADEMTVLRYQKLNRENKTASPRDDQIPCEMALANDTGFPYKGVIDFVDNRLDPTTGTIQVRAVFENPMPERGQRALQPGYFARVRVPGGSDYEAFVIDDKAVQSDQAQKIVYVVDDKNIVMPRPIDVGPVINGKRVVRAGLTEKDRVIVNGMAKIGPGMPVAPMTEAEAAKAQQTAQNGAPGSQTN</sequence>
<dbReference type="FunFam" id="2.40.420.20:FF:000001">
    <property type="entry name" value="Efflux RND transporter periplasmic adaptor subunit"/>
    <property type="match status" value="1"/>
</dbReference>
<evidence type="ECO:0000259" key="5">
    <source>
        <dbReference type="Pfam" id="PF25917"/>
    </source>
</evidence>
<evidence type="ECO:0000259" key="4">
    <source>
        <dbReference type="Pfam" id="PF25876"/>
    </source>
</evidence>
<dbReference type="GO" id="GO:0022857">
    <property type="term" value="F:transmembrane transporter activity"/>
    <property type="evidence" value="ECO:0007669"/>
    <property type="project" value="InterPro"/>
</dbReference>
<proteinExistence type="inferred from homology"/>
<dbReference type="Pfam" id="PF25967">
    <property type="entry name" value="RND-MFP_C"/>
    <property type="match status" value="1"/>
</dbReference>
<evidence type="ECO:0000313" key="8">
    <source>
        <dbReference type="EMBL" id="RBP35910.1"/>
    </source>
</evidence>
<evidence type="ECO:0000256" key="3">
    <source>
        <dbReference type="SAM" id="SignalP"/>
    </source>
</evidence>
<dbReference type="GO" id="GO:0005886">
    <property type="term" value="C:plasma membrane"/>
    <property type="evidence" value="ECO:0007669"/>
    <property type="project" value="TreeGrafter"/>
</dbReference>
<dbReference type="InterPro" id="IPR058625">
    <property type="entry name" value="MdtA-like_BSH"/>
</dbReference>
<evidence type="ECO:0000256" key="2">
    <source>
        <dbReference type="ARBA" id="ARBA00009477"/>
    </source>
</evidence>
<dbReference type="InterPro" id="IPR006143">
    <property type="entry name" value="RND_pump_MFP"/>
</dbReference>
<feature type="domain" description="Multidrug resistance protein MdtA-like barrel-sandwich hybrid" evidence="5">
    <location>
        <begin position="60"/>
        <end position="194"/>
    </location>
</feature>
<dbReference type="AlphaFoldDB" id="A0A366H1Z7"/>
<dbReference type="GO" id="GO:0046677">
    <property type="term" value="P:response to antibiotic"/>
    <property type="evidence" value="ECO:0007669"/>
    <property type="project" value="TreeGrafter"/>
</dbReference>
<comment type="subcellular location">
    <subcellularLocation>
        <location evidence="1">Cell envelope</location>
    </subcellularLocation>
</comment>
<dbReference type="InterPro" id="IPR058627">
    <property type="entry name" value="MdtA-like_C"/>
</dbReference>
<feature type="domain" description="Multidrug resistance protein MdtA-like C-terminal permuted SH3" evidence="7">
    <location>
        <begin position="307"/>
        <end position="365"/>
    </location>
</feature>
<dbReference type="GO" id="GO:0030313">
    <property type="term" value="C:cell envelope"/>
    <property type="evidence" value="ECO:0007669"/>
    <property type="project" value="UniProtKB-SubCell"/>
</dbReference>
<dbReference type="InterPro" id="IPR058624">
    <property type="entry name" value="MdtA-like_HH"/>
</dbReference>
<dbReference type="Gene3D" id="2.40.420.20">
    <property type="match status" value="1"/>
</dbReference>
<dbReference type="PANTHER" id="PTHR30158:SF10">
    <property type="entry name" value="CATION EFFLUX PUMP"/>
    <property type="match status" value="1"/>
</dbReference>
<feature type="signal peptide" evidence="3">
    <location>
        <begin position="1"/>
        <end position="17"/>
    </location>
</feature>
<dbReference type="OrthoDB" id="9772050at2"/>
<dbReference type="Proteomes" id="UP000253426">
    <property type="component" value="Unassembled WGS sequence"/>
</dbReference>
<dbReference type="SUPFAM" id="SSF111369">
    <property type="entry name" value="HlyD-like secretion proteins"/>
    <property type="match status" value="1"/>
</dbReference>
<dbReference type="PANTHER" id="PTHR30158">
    <property type="entry name" value="ACRA/E-RELATED COMPONENT OF DRUG EFFLUX TRANSPORTER"/>
    <property type="match status" value="1"/>
</dbReference>
<evidence type="ECO:0000256" key="1">
    <source>
        <dbReference type="ARBA" id="ARBA00004196"/>
    </source>
</evidence>
<keyword evidence="9" id="KW-1185">Reference proteome</keyword>
<dbReference type="Pfam" id="PF25917">
    <property type="entry name" value="BSH_RND"/>
    <property type="match status" value="1"/>
</dbReference>
<keyword evidence="3" id="KW-0732">Signal</keyword>
<dbReference type="Pfam" id="PF25876">
    <property type="entry name" value="HH_MFP_RND"/>
    <property type="match status" value="1"/>
</dbReference>
<dbReference type="Gene3D" id="2.40.50.100">
    <property type="match status" value="1"/>
</dbReference>
<accession>A0A366H1Z7</accession>
<dbReference type="NCBIfam" id="TIGR01730">
    <property type="entry name" value="RND_mfp"/>
    <property type="match status" value="1"/>
</dbReference>
<dbReference type="RefSeq" id="WP_113962164.1">
    <property type="nucleotide sequence ID" value="NZ_QNRR01000019.1"/>
</dbReference>
<dbReference type="Gene3D" id="2.40.30.170">
    <property type="match status" value="1"/>
</dbReference>
<comment type="caution">
    <text evidence="8">The sequence shown here is derived from an EMBL/GenBank/DDBJ whole genome shotgun (WGS) entry which is preliminary data.</text>
</comment>
<evidence type="ECO:0000259" key="6">
    <source>
        <dbReference type="Pfam" id="PF25944"/>
    </source>
</evidence>
<feature type="domain" description="Multidrug resistance protein MdtA-like beta-barrel" evidence="6">
    <location>
        <begin position="228"/>
        <end position="299"/>
    </location>
</feature>
<dbReference type="EMBL" id="QNRR01000019">
    <property type="protein sequence ID" value="RBP35910.1"/>
    <property type="molecule type" value="Genomic_DNA"/>
</dbReference>
<reference evidence="8 9" key="1">
    <citation type="submission" date="2018-06" db="EMBL/GenBank/DDBJ databases">
        <title>Genomic Encyclopedia of Type Strains, Phase IV (KMG-IV): sequencing the most valuable type-strain genomes for metagenomic binning, comparative biology and taxonomic classification.</title>
        <authorList>
            <person name="Goeker M."/>
        </authorList>
    </citation>
    <scope>NUCLEOTIDE SEQUENCE [LARGE SCALE GENOMIC DNA]</scope>
    <source>
        <strain evidence="8 9">DSM 25532</strain>
    </source>
</reference>
<feature type="chain" id="PRO_5016983553" evidence="3">
    <location>
        <begin position="18"/>
        <end position="399"/>
    </location>
</feature>
<evidence type="ECO:0000313" key="9">
    <source>
        <dbReference type="Proteomes" id="UP000253426"/>
    </source>
</evidence>
<organism evidence="8 9">
    <name type="scientific">Roseimicrobium gellanilyticum</name>
    <dbReference type="NCBI Taxonomy" id="748857"/>
    <lineage>
        <taxon>Bacteria</taxon>
        <taxon>Pseudomonadati</taxon>
        <taxon>Verrucomicrobiota</taxon>
        <taxon>Verrucomicrobiia</taxon>
        <taxon>Verrucomicrobiales</taxon>
        <taxon>Verrucomicrobiaceae</taxon>
        <taxon>Roseimicrobium</taxon>
    </lineage>
</organism>
<evidence type="ECO:0000259" key="7">
    <source>
        <dbReference type="Pfam" id="PF25967"/>
    </source>
</evidence>
<dbReference type="InterPro" id="IPR058626">
    <property type="entry name" value="MdtA-like_b-barrel"/>
</dbReference>
<dbReference type="Gene3D" id="1.10.287.470">
    <property type="entry name" value="Helix hairpin bin"/>
    <property type="match status" value="1"/>
</dbReference>
<dbReference type="PROSITE" id="PS51257">
    <property type="entry name" value="PROKAR_LIPOPROTEIN"/>
    <property type="match status" value="1"/>
</dbReference>
<comment type="similarity">
    <text evidence="2">Belongs to the membrane fusion protein (MFP) (TC 8.A.1) family.</text>
</comment>
<name>A0A366H1Z7_9BACT</name>